<dbReference type="EMBL" id="JALBCA010000046">
    <property type="protein sequence ID" value="KAI2386647.1"/>
    <property type="molecule type" value="Genomic_DNA"/>
</dbReference>
<accession>A0ACB8UWR0</accession>
<sequence length="983" mass="107816">MAKKGKKKSKKGQPFDFNATEPNNKNVNEESQKIDGAAAQAATAEDGENKVLHYHSFDRDSLVYLGVPVASHPPQANTTVDNENNSTDTESKETAPGDPPTEPPKDESTPIDTSDIPEQAAGHIETVPEEQPSKAPVTATDCPSSEDGTASENTADTSPTEEHIDVLAVEGQIGENDTKDLSKAPDETVDGSNPICPEASDNLETVESSGTEPSSNNGEEVQEPEVPTKAANEEEQHEDESTFPDVDPAAEIDQVEAEKEAEKNEAVIDDFDFEDPRGNVLEAPDLEDDKLTYTLDEAASESAAGESLSPADNEHDVTEEPQADSESDPNCTTAKTVVDDEPKEIPGIDDTLDDWTEWEDKPAEGLKESPALDENTSDTKDDTEESSSGEAVEEAVVGAESGKLVAEDDVQEIDLAGKAEENTMETPTETKELDIDVEKAGSDEPEVTVVEPFPEDLAAAQPERDIDDDTLSEEKQEPEAVSEVIVEDTPVEVVLEKETNETVTEATVSTETPLEKCQPEESLLEQPTKDASVEGAATEKIPAEETLVQEAAVEETPVEETPVEETPVEETPVEETPVEETPVVEEGEAEAAAVEETAAEATPGEETVIEEAVVEEIPVEEVAVEEGVAEETPVEETVIEEAVVEEIPVEEVAVEGVAVEEGVAEAAAVEETAVEETPEEEAAVEEVPVSADTATPKLATDKTIAVGSPNVESVWSHRRELPEDTRRRRRRQRERHDNATSFEHPPGFQQSRGEKEEYRNVGPNNLTASRLRKAAKMYAEQEQEEKRRRRRHREEERAPPKYHEIRRESASRSRGSSSQNGLSSLAAKPVALLKLLANGESNTSGPILRVNGSSSGPSKSPARHSDSSNRSHSHGHGHHRHRRHHRDRSPGVEDERRRRRELLGEGPRTHREHREHKEHHKSRRDSDAQPRSARRDSYTHHENRERRGERRHSRRYVEDEAPTGMRLRDRIKESLRAIIPAAA</sequence>
<organism evidence="1">
    <name type="scientific">Ophidiomyces ophidiicola</name>
    <dbReference type="NCBI Taxonomy" id="1387563"/>
    <lineage>
        <taxon>Eukaryota</taxon>
        <taxon>Fungi</taxon>
        <taxon>Dikarya</taxon>
        <taxon>Ascomycota</taxon>
        <taxon>Pezizomycotina</taxon>
        <taxon>Eurotiomycetes</taxon>
        <taxon>Eurotiomycetidae</taxon>
        <taxon>Onygenales</taxon>
        <taxon>Onygenaceae</taxon>
        <taxon>Ophidiomyces</taxon>
    </lineage>
</organism>
<evidence type="ECO:0000313" key="1">
    <source>
        <dbReference type="EMBL" id="KAI2386647.1"/>
    </source>
</evidence>
<name>A0ACB8UWR0_9EURO</name>
<comment type="caution">
    <text evidence="1">The sequence shown here is derived from an EMBL/GenBank/DDBJ whole genome shotgun (WGS) entry which is preliminary data.</text>
</comment>
<protein>
    <submittedName>
        <fullName evidence="1">Uncharacterized protein</fullName>
    </submittedName>
</protein>
<proteinExistence type="predicted"/>
<gene>
    <name evidence="1" type="ORF">LOY88_003507</name>
</gene>
<reference evidence="1" key="1">
    <citation type="journal article" date="2022" name="bioRxiv">
        <title>Population genetic analysis of Ophidiomyces ophidiicola, the causative agent of snake fungal disease, indicates recent introductions to the USA.</title>
        <authorList>
            <person name="Ladner J.T."/>
            <person name="Palmer J.M."/>
            <person name="Ettinger C.L."/>
            <person name="Stajich J.E."/>
            <person name="Farrell T.M."/>
            <person name="Glorioso B.M."/>
            <person name="Lawson B."/>
            <person name="Price S.J."/>
            <person name="Stengle A.G."/>
            <person name="Grear D.A."/>
            <person name="Lorch J.M."/>
        </authorList>
    </citation>
    <scope>NUCLEOTIDE SEQUENCE</scope>
    <source>
        <strain evidence="1">NWHC 24266-5</strain>
    </source>
</reference>